<comment type="subcellular location">
    <subcellularLocation>
        <location evidence="1">Periplasm</location>
    </subcellularLocation>
</comment>
<evidence type="ECO:0000256" key="6">
    <source>
        <dbReference type="ARBA" id="ARBA00022841"/>
    </source>
</evidence>
<dbReference type="InterPro" id="IPR031811">
    <property type="entry name" value="ALGX/ALGJ_SGNH-like"/>
</dbReference>
<feature type="chain" id="PRO_5046266681" description="AlgX/AlgJ SGNH hydrolase-like domain-containing protein" evidence="7">
    <location>
        <begin position="30"/>
        <end position="495"/>
    </location>
</feature>
<comment type="pathway">
    <text evidence="2">Glycan biosynthesis; alginate biosynthesis.</text>
</comment>
<evidence type="ECO:0000256" key="3">
    <source>
        <dbReference type="ARBA" id="ARBA00022679"/>
    </source>
</evidence>
<proteinExistence type="predicted"/>
<keyword evidence="6" id="KW-0016">Alginate biosynthesis</keyword>
<feature type="signal peptide" evidence="7">
    <location>
        <begin position="1"/>
        <end position="29"/>
    </location>
</feature>
<keyword evidence="4 7" id="KW-0732">Signal</keyword>
<evidence type="ECO:0000256" key="4">
    <source>
        <dbReference type="ARBA" id="ARBA00022729"/>
    </source>
</evidence>
<evidence type="ECO:0000256" key="1">
    <source>
        <dbReference type="ARBA" id="ARBA00004418"/>
    </source>
</evidence>
<comment type="caution">
    <text evidence="9">The sequence shown here is derived from an EMBL/GenBank/DDBJ whole genome shotgun (WGS) entry which is preliminary data.</text>
</comment>
<feature type="domain" description="AlgX/AlgJ SGNH hydrolase-like" evidence="8">
    <location>
        <begin position="88"/>
        <end position="227"/>
    </location>
</feature>
<keyword evidence="10" id="KW-1185">Reference proteome</keyword>
<dbReference type="Pfam" id="PF16822">
    <property type="entry name" value="ALGX"/>
    <property type="match status" value="1"/>
</dbReference>
<protein>
    <recommendedName>
        <fullName evidence="8">AlgX/AlgJ SGNH hydrolase-like domain-containing protein</fullName>
    </recommendedName>
</protein>
<reference evidence="9 10" key="1">
    <citation type="submission" date="2020-08" db="EMBL/GenBank/DDBJ databases">
        <title>A Genomic Blueprint of the Chicken Gut Microbiome.</title>
        <authorList>
            <person name="Gilroy R."/>
            <person name="Ravi A."/>
            <person name="Getino M."/>
            <person name="Pursley I."/>
            <person name="Horton D.L."/>
            <person name="Alikhan N.-F."/>
            <person name="Baker D."/>
            <person name="Gharbi K."/>
            <person name="Hall N."/>
            <person name="Watson M."/>
            <person name="Adriaenssens E.M."/>
            <person name="Foster-Nyarko E."/>
            <person name="Jarju S."/>
            <person name="Secka A."/>
            <person name="Antonio M."/>
            <person name="Oren A."/>
            <person name="Chaudhuri R."/>
            <person name="La Ragione R.M."/>
            <person name="Hildebrand F."/>
            <person name="Pallen M.J."/>
        </authorList>
    </citation>
    <scope>NUCLEOTIDE SEQUENCE [LARGE SCALE GENOMIC DNA]</scope>
    <source>
        <strain evidence="9 10">Sa3CUA2</strain>
    </source>
</reference>
<evidence type="ECO:0000256" key="2">
    <source>
        <dbReference type="ARBA" id="ARBA00005182"/>
    </source>
</evidence>
<keyword evidence="3" id="KW-0808">Transferase</keyword>
<dbReference type="Proteomes" id="UP000604241">
    <property type="component" value="Unassembled WGS sequence"/>
</dbReference>
<evidence type="ECO:0000313" key="9">
    <source>
        <dbReference type="EMBL" id="MBD7920208.1"/>
    </source>
</evidence>
<evidence type="ECO:0000313" key="10">
    <source>
        <dbReference type="Proteomes" id="UP000604241"/>
    </source>
</evidence>
<evidence type="ECO:0000259" key="8">
    <source>
        <dbReference type="Pfam" id="PF16822"/>
    </source>
</evidence>
<dbReference type="RefSeq" id="WP_191784854.1">
    <property type="nucleotide sequence ID" value="NZ_JACSQV010000023.1"/>
</dbReference>
<gene>
    <name evidence="9" type="ORF">H9657_18200</name>
</gene>
<name>A0ABR8QIG0_9CELL</name>
<accession>A0ABR8QIG0</accession>
<evidence type="ECO:0000256" key="5">
    <source>
        <dbReference type="ARBA" id="ARBA00022764"/>
    </source>
</evidence>
<keyword evidence="5" id="KW-0574">Periplasm</keyword>
<sequence>MKRIHFTPAAGRKLTVGVFMAALVAPVVAVGASDHVRETISVLVNDPASWQAQSNRLRAGTPLWNNSVAAYSTLLYRLDTSSNEAVGVVGRDGWMFLGDVQNLNFSQAIGRKVLTPGEADAWADVVAQQQTWLETRGIPMVFAVGPAKWSVYPDRLPAWTDDVRGPTSFDAVLEARPDLGLVDLRGVLRDAEDPTYSPLNSHWTDYGAYVGWTGLAEVLEDRVDGLDPAVPGLEGIETVDDGPNEFDAMMGVRAPNPWTNPLLDEDLPDYAVVQPDGSTVPMGGEAPTSLLDLPRTTTSTAAGNDLTALVLRDSMGDALTPYLQASFGRTVQVRHNIDNHGEAPNLQALVDLVQPDVVIFEMAERHFNSGLPDAATWHAANAYDDADASLQLDWSADAATPGAVAVDGELDAEGAEVTWQPSGTAGQVLRVSLLAGGPGQLEVVSDDGTVTPLRVARDANVLFAHLPAGASQVTLRPVDGSAAATLTSVSVRPAS</sequence>
<dbReference type="EMBL" id="JACSQV010000023">
    <property type="protein sequence ID" value="MBD7920208.1"/>
    <property type="molecule type" value="Genomic_DNA"/>
</dbReference>
<organism evidence="9 10">
    <name type="scientific">Cellulomonas avistercoris</name>
    <dbReference type="NCBI Taxonomy" id="2762242"/>
    <lineage>
        <taxon>Bacteria</taxon>
        <taxon>Bacillati</taxon>
        <taxon>Actinomycetota</taxon>
        <taxon>Actinomycetes</taxon>
        <taxon>Micrococcales</taxon>
        <taxon>Cellulomonadaceae</taxon>
        <taxon>Cellulomonas</taxon>
    </lineage>
</organism>
<evidence type="ECO:0000256" key="7">
    <source>
        <dbReference type="SAM" id="SignalP"/>
    </source>
</evidence>